<feature type="domain" description="Protein kinase" evidence="22">
    <location>
        <begin position="432"/>
        <end position="710"/>
    </location>
</feature>
<dbReference type="InterPro" id="IPR000980">
    <property type="entry name" value="SH2"/>
</dbReference>
<dbReference type="Gene3D" id="2.30.29.30">
    <property type="entry name" value="Pleckstrin-homology domain (PH domain)/Phosphotyrosine-binding domain (PTB)"/>
    <property type="match status" value="1"/>
</dbReference>
<dbReference type="EC" id="2.7.10.2" evidence="17"/>
<dbReference type="AlphaFoldDB" id="A0A267EX19"/>
<feature type="non-terminal residue" evidence="23">
    <location>
        <position position="1"/>
    </location>
</feature>
<dbReference type="InterPro" id="IPR001562">
    <property type="entry name" value="Znf_Btk_motif"/>
</dbReference>
<dbReference type="SMART" id="SM00252">
    <property type="entry name" value="SH2"/>
    <property type="match status" value="1"/>
</dbReference>
<dbReference type="Gene3D" id="3.30.505.10">
    <property type="entry name" value="SH2 domain"/>
    <property type="match status" value="1"/>
</dbReference>
<evidence type="ECO:0000256" key="8">
    <source>
        <dbReference type="ARBA" id="ARBA00022833"/>
    </source>
</evidence>
<dbReference type="InterPro" id="IPR036860">
    <property type="entry name" value="SH2_dom_sf"/>
</dbReference>
<dbReference type="InterPro" id="IPR017441">
    <property type="entry name" value="Protein_kinase_ATP_BS"/>
</dbReference>
<dbReference type="PROSITE" id="PS50001">
    <property type="entry name" value="SH2"/>
    <property type="match status" value="1"/>
</dbReference>
<evidence type="ECO:0000256" key="3">
    <source>
        <dbReference type="ARBA" id="ARBA00022679"/>
    </source>
</evidence>
<comment type="cofactor">
    <cofactor evidence="1">
        <name>Zn(2+)</name>
        <dbReference type="ChEBI" id="CHEBI:29105"/>
    </cofactor>
</comment>
<keyword evidence="5 16" id="KW-0547">Nucleotide-binding</keyword>
<evidence type="ECO:0000256" key="12">
    <source>
        <dbReference type="ARBA" id="ARBA00051245"/>
    </source>
</evidence>
<evidence type="ECO:0000259" key="19">
    <source>
        <dbReference type="PROSITE" id="PS50001"/>
    </source>
</evidence>
<dbReference type="Gene3D" id="1.10.510.10">
    <property type="entry name" value="Transferase(Phosphotransferase) domain 1"/>
    <property type="match status" value="1"/>
</dbReference>
<dbReference type="EMBL" id="NIVC01001598">
    <property type="protein sequence ID" value="PAA66006.1"/>
    <property type="molecule type" value="Genomic_DNA"/>
</dbReference>
<evidence type="ECO:0000256" key="9">
    <source>
        <dbReference type="ARBA" id="ARBA00022840"/>
    </source>
</evidence>
<feature type="domain" description="SH3" evidence="20">
    <location>
        <begin position="242"/>
        <end position="302"/>
    </location>
</feature>
<evidence type="ECO:0000256" key="14">
    <source>
        <dbReference type="PROSITE-ProRule" id="PRU00192"/>
    </source>
</evidence>
<feature type="binding site" evidence="16">
    <location>
        <position position="459"/>
    </location>
    <ligand>
        <name>ATP</name>
        <dbReference type="ChEBI" id="CHEBI:30616"/>
    </ligand>
</feature>
<dbReference type="InterPro" id="IPR001245">
    <property type="entry name" value="Ser-Thr/Tyr_kinase_cat_dom"/>
</dbReference>
<dbReference type="SUPFAM" id="SSF56112">
    <property type="entry name" value="Protein kinase-like (PK-like)"/>
    <property type="match status" value="1"/>
</dbReference>
<dbReference type="InterPro" id="IPR050198">
    <property type="entry name" value="Non-receptor_tyrosine_kinases"/>
</dbReference>
<dbReference type="OrthoDB" id="28230at2759"/>
<dbReference type="InterPro" id="IPR011009">
    <property type="entry name" value="Kinase-like_dom_sf"/>
</dbReference>
<keyword evidence="2 14" id="KW-0728">SH3 domain</keyword>
<dbReference type="Pfam" id="PF07714">
    <property type="entry name" value="PK_Tyr_Ser-Thr"/>
    <property type="match status" value="1"/>
</dbReference>
<keyword evidence="6 15" id="KW-0863">Zinc-finger</keyword>
<dbReference type="InterPro" id="IPR001849">
    <property type="entry name" value="PH_domain"/>
</dbReference>
<dbReference type="PROSITE" id="PS00109">
    <property type="entry name" value="PROTEIN_KINASE_TYR"/>
    <property type="match status" value="1"/>
</dbReference>
<dbReference type="PROSITE" id="PS50011">
    <property type="entry name" value="PROTEIN_KINASE_DOM"/>
    <property type="match status" value="1"/>
</dbReference>
<feature type="domain" description="PH" evidence="21">
    <location>
        <begin position="14"/>
        <end position="136"/>
    </location>
</feature>
<dbReference type="PROSITE" id="PS00107">
    <property type="entry name" value="PROTEIN_KINASE_ATP"/>
    <property type="match status" value="1"/>
</dbReference>
<evidence type="ECO:0000256" key="7">
    <source>
        <dbReference type="ARBA" id="ARBA00022777"/>
    </source>
</evidence>
<reference evidence="23 24" key="1">
    <citation type="submission" date="2017-06" db="EMBL/GenBank/DDBJ databases">
        <title>A platform for efficient transgenesis in Macrostomum lignano, a flatworm model organism for stem cell research.</title>
        <authorList>
            <person name="Berezikov E."/>
        </authorList>
    </citation>
    <scope>NUCLEOTIDE SEQUENCE [LARGE SCALE GENOMIC DNA]</scope>
    <source>
        <strain evidence="23">DV1</strain>
        <tissue evidence="23">Whole organism</tissue>
    </source>
</reference>
<evidence type="ECO:0000256" key="2">
    <source>
        <dbReference type="ARBA" id="ARBA00022443"/>
    </source>
</evidence>
<evidence type="ECO:0000256" key="11">
    <source>
        <dbReference type="ARBA" id="ARBA00023137"/>
    </source>
</evidence>
<evidence type="ECO:0000259" key="20">
    <source>
        <dbReference type="PROSITE" id="PS50002"/>
    </source>
</evidence>
<evidence type="ECO:0000256" key="15">
    <source>
        <dbReference type="PROSITE-ProRule" id="PRU00432"/>
    </source>
</evidence>
<keyword evidence="11 17" id="KW-0829">Tyrosine-protein kinase</keyword>
<dbReference type="InterPro" id="IPR036028">
    <property type="entry name" value="SH3-like_dom_sf"/>
</dbReference>
<dbReference type="GO" id="GO:0004715">
    <property type="term" value="F:non-membrane spanning protein tyrosine kinase activity"/>
    <property type="evidence" value="ECO:0007669"/>
    <property type="project" value="UniProtKB-EC"/>
</dbReference>
<evidence type="ECO:0000256" key="16">
    <source>
        <dbReference type="PROSITE-ProRule" id="PRU10141"/>
    </source>
</evidence>
<dbReference type="PANTHER" id="PTHR24418">
    <property type="entry name" value="TYROSINE-PROTEIN KINASE"/>
    <property type="match status" value="1"/>
</dbReference>
<evidence type="ECO:0000256" key="6">
    <source>
        <dbReference type="ARBA" id="ARBA00022771"/>
    </source>
</evidence>
<keyword evidence="3 17" id="KW-0808">Transferase</keyword>
<evidence type="ECO:0000256" key="10">
    <source>
        <dbReference type="ARBA" id="ARBA00022999"/>
    </source>
</evidence>
<comment type="similarity">
    <text evidence="17">Belongs to the protein kinase superfamily. Tyr protein kinase family.</text>
</comment>
<keyword evidence="9 16" id="KW-0067">ATP-binding</keyword>
<organism evidence="23 24">
    <name type="scientific">Macrostomum lignano</name>
    <dbReference type="NCBI Taxonomy" id="282301"/>
    <lineage>
        <taxon>Eukaryota</taxon>
        <taxon>Metazoa</taxon>
        <taxon>Spiralia</taxon>
        <taxon>Lophotrochozoa</taxon>
        <taxon>Platyhelminthes</taxon>
        <taxon>Rhabditophora</taxon>
        <taxon>Macrostomorpha</taxon>
        <taxon>Macrostomida</taxon>
        <taxon>Macrostomidae</taxon>
        <taxon>Macrostomum</taxon>
    </lineage>
</organism>
<dbReference type="SUPFAM" id="SSF50044">
    <property type="entry name" value="SH3-domain"/>
    <property type="match status" value="1"/>
</dbReference>
<accession>A0A267EX19</accession>
<evidence type="ECO:0000313" key="24">
    <source>
        <dbReference type="Proteomes" id="UP000215902"/>
    </source>
</evidence>
<evidence type="ECO:0000256" key="17">
    <source>
        <dbReference type="RuleBase" id="RU362096"/>
    </source>
</evidence>
<dbReference type="SUPFAM" id="SSF55550">
    <property type="entry name" value="SH2 domain"/>
    <property type="match status" value="1"/>
</dbReference>
<dbReference type="PROSITE" id="PS50003">
    <property type="entry name" value="PH_DOMAIN"/>
    <property type="match status" value="1"/>
</dbReference>
<dbReference type="PRINTS" id="PR00109">
    <property type="entry name" value="TYRKINASE"/>
</dbReference>
<dbReference type="Pfam" id="PF00018">
    <property type="entry name" value="SH3_1"/>
    <property type="match status" value="1"/>
</dbReference>
<dbReference type="Pfam" id="PF00017">
    <property type="entry name" value="SH2"/>
    <property type="match status" value="1"/>
</dbReference>
<proteinExistence type="inferred from homology"/>
<keyword evidence="24" id="KW-1185">Reference proteome</keyword>
<keyword evidence="4" id="KW-0479">Metal-binding</keyword>
<evidence type="ECO:0000256" key="13">
    <source>
        <dbReference type="PROSITE-ProRule" id="PRU00191"/>
    </source>
</evidence>
<dbReference type="Pfam" id="PF00779">
    <property type="entry name" value="BTK"/>
    <property type="match status" value="1"/>
</dbReference>
<dbReference type="Proteomes" id="UP000215902">
    <property type="component" value="Unassembled WGS sequence"/>
</dbReference>
<evidence type="ECO:0000256" key="5">
    <source>
        <dbReference type="ARBA" id="ARBA00022741"/>
    </source>
</evidence>
<evidence type="ECO:0000313" key="23">
    <source>
        <dbReference type="EMBL" id="PAA66006.1"/>
    </source>
</evidence>
<dbReference type="GO" id="GO:0005737">
    <property type="term" value="C:cytoplasm"/>
    <property type="evidence" value="ECO:0007669"/>
    <property type="project" value="UniProtKB-ARBA"/>
</dbReference>
<feature type="region of interest" description="Disordered" evidence="18">
    <location>
        <begin position="169"/>
        <end position="211"/>
    </location>
</feature>
<dbReference type="SMART" id="SM00219">
    <property type="entry name" value="TyrKc"/>
    <property type="match status" value="1"/>
</dbReference>
<comment type="caution">
    <text evidence="23">The sequence shown here is derived from an EMBL/GenBank/DDBJ whole genome shotgun (WGS) entry which is preliminary data.</text>
</comment>
<dbReference type="InterPro" id="IPR008266">
    <property type="entry name" value="Tyr_kinase_AS"/>
</dbReference>
<dbReference type="PRINTS" id="PR00401">
    <property type="entry name" value="SH2DOMAIN"/>
</dbReference>
<dbReference type="InterPro" id="IPR001452">
    <property type="entry name" value="SH3_domain"/>
</dbReference>
<feature type="domain" description="SH2" evidence="19">
    <location>
        <begin position="308"/>
        <end position="407"/>
    </location>
</feature>
<evidence type="ECO:0000259" key="22">
    <source>
        <dbReference type="PROSITE" id="PS50011"/>
    </source>
</evidence>
<keyword evidence="10 13" id="KW-0727">SH2 domain</keyword>
<dbReference type="Gene3D" id="2.30.30.40">
    <property type="entry name" value="SH3 Domains"/>
    <property type="match status" value="1"/>
</dbReference>
<keyword evidence="7 17" id="KW-0418">Kinase</keyword>
<evidence type="ECO:0000256" key="18">
    <source>
        <dbReference type="SAM" id="MobiDB-lite"/>
    </source>
</evidence>
<evidence type="ECO:0000259" key="21">
    <source>
        <dbReference type="PROSITE" id="PS50003"/>
    </source>
</evidence>
<evidence type="ECO:0000256" key="1">
    <source>
        <dbReference type="ARBA" id="ARBA00001947"/>
    </source>
</evidence>
<dbReference type="STRING" id="282301.A0A267EX19"/>
<dbReference type="SMART" id="SM00233">
    <property type="entry name" value="PH"/>
    <property type="match status" value="1"/>
</dbReference>
<dbReference type="InterPro" id="IPR000719">
    <property type="entry name" value="Prot_kinase_dom"/>
</dbReference>
<dbReference type="SUPFAM" id="SSF50729">
    <property type="entry name" value="PH domain-like"/>
    <property type="match status" value="1"/>
</dbReference>
<dbReference type="GO" id="GO:0005524">
    <property type="term" value="F:ATP binding"/>
    <property type="evidence" value="ECO:0007669"/>
    <property type="project" value="UniProtKB-UniRule"/>
</dbReference>
<dbReference type="SMART" id="SM00326">
    <property type="entry name" value="SH3"/>
    <property type="match status" value="1"/>
</dbReference>
<dbReference type="PROSITE" id="PS51113">
    <property type="entry name" value="ZF_BTK"/>
    <property type="match status" value="1"/>
</dbReference>
<gene>
    <name evidence="23" type="ORF">BOX15_Mlig004421g1</name>
</gene>
<keyword evidence="8" id="KW-0862">Zinc</keyword>
<dbReference type="FunFam" id="3.30.200.20:FF:000180">
    <property type="entry name" value="serine/threonine-protein kinase STY46-like"/>
    <property type="match status" value="1"/>
</dbReference>
<dbReference type="InterPro" id="IPR020635">
    <property type="entry name" value="Tyr_kinase_cat_dom"/>
</dbReference>
<protein>
    <recommendedName>
        <fullName evidence="17">Tyrosine-protein kinase</fullName>
        <ecNumber evidence="17">2.7.10.2</ecNumber>
    </recommendedName>
</protein>
<evidence type="ECO:0000256" key="4">
    <source>
        <dbReference type="ARBA" id="ARBA00022723"/>
    </source>
</evidence>
<dbReference type="InterPro" id="IPR011993">
    <property type="entry name" value="PH-like_dom_sf"/>
</dbReference>
<name>A0A267EX19_9PLAT</name>
<dbReference type="GO" id="GO:0035556">
    <property type="term" value="P:intracellular signal transduction"/>
    <property type="evidence" value="ECO:0007669"/>
    <property type="project" value="InterPro"/>
</dbReference>
<dbReference type="Pfam" id="PF00169">
    <property type="entry name" value="PH"/>
    <property type="match status" value="1"/>
</dbReference>
<dbReference type="GO" id="GO:0008270">
    <property type="term" value="F:zinc ion binding"/>
    <property type="evidence" value="ECO:0007669"/>
    <property type="project" value="UniProtKB-KW"/>
</dbReference>
<sequence length="710" mass="79193">RRSSAAMERIASNLEVKSGFLLKKSQNRHFFTRDNYKRRFFVLSPMSLQYFEPSDENPRHKMKGRIFLALMKAVETVQRGALDCQQQLEMPQSGDSCSLQIVYVEDVHNTFYTMYATAPSQSERDSWLSAIRQHAVARGARFAPTYHPSVWRAGRFACCAAGDKRAQGCQPAMPTDGAAATGALEENGSGRQPLAPHSRSLSNLQQPQQQQQQQAEAVAASTEASGAVFGDAAGVTAAAPPVGGNVVVAIHNFRPMRENQLKLEKGNRYIVVDGTNSKWWYVRDSAGEYGYIPTNYIRKPDSLETFDWYYRKISRQRAEHMLLDAGRKEGCFLVRDSVSKKDAYTLSVMAKDVNNRSEWRVHHYHINLTEDNQFYLSEKHAFPSIPELIYYHKHNSGGLVVRLRSPPSLGQEAPAPAGLGFDELEVDPAELRLDPEPVGRGQFGEVRRGQLRGTQVAVKLMLDGNMAEDDFIEEARNMRNLNHPNLVQLFGVVTKSKPVMIITDFMPYGSLKDFLRSRRTHYLKNNRVAALLDVCNQVAVAMMYLEERNVIHRDLASRNILVKSVLHLHGYIEVKVSDFGMARFLLDQEYDASAGSKFPVRWAAPRCSSATSTAPGRTCGRSASSCGRCSPPATLRTRARPTRRCASTSWKAACWRSPASVRSSKCTSTSCWSAGRPARLNGQRSAPSWPSLTPCWRAAMLCADCAPAAP</sequence>
<dbReference type="PROSITE" id="PS50002">
    <property type="entry name" value="SH3"/>
    <property type="match status" value="1"/>
</dbReference>
<comment type="catalytic activity">
    <reaction evidence="12 17">
        <text>L-tyrosyl-[protein] + ATP = O-phospho-L-tyrosyl-[protein] + ADP + H(+)</text>
        <dbReference type="Rhea" id="RHEA:10596"/>
        <dbReference type="Rhea" id="RHEA-COMP:10136"/>
        <dbReference type="Rhea" id="RHEA-COMP:20101"/>
        <dbReference type="ChEBI" id="CHEBI:15378"/>
        <dbReference type="ChEBI" id="CHEBI:30616"/>
        <dbReference type="ChEBI" id="CHEBI:46858"/>
        <dbReference type="ChEBI" id="CHEBI:61978"/>
        <dbReference type="ChEBI" id="CHEBI:456216"/>
        <dbReference type="EC" id="2.7.10.2"/>
    </reaction>
</comment>